<feature type="domain" description="Cyanovirin-N" evidence="2">
    <location>
        <begin position="56"/>
        <end position="151"/>
    </location>
</feature>
<gene>
    <name evidence="3" type="ORF">CH63R_06754</name>
</gene>
<dbReference type="PANTHER" id="PTHR42076">
    <property type="entry name" value="CYANOVIRIN-N HOMOLOG"/>
    <property type="match status" value="1"/>
</dbReference>
<protein>
    <submittedName>
        <fullName evidence="3">Cyanovirin-n family protein</fullName>
    </submittedName>
</protein>
<dbReference type="AlphaFoldDB" id="A0A1B7YGF4"/>
<dbReference type="Proteomes" id="UP000092177">
    <property type="component" value="Chromosome 4"/>
</dbReference>
<evidence type="ECO:0000259" key="2">
    <source>
        <dbReference type="SMART" id="SM01111"/>
    </source>
</evidence>
<dbReference type="KEGG" id="chig:CH63R_06754"/>
<dbReference type="RefSeq" id="XP_018159579.1">
    <property type="nucleotide sequence ID" value="XM_018301729.1"/>
</dbReference>
<dbReference type="GeneID" id="28865836"/>
<keyword evidence="4" id="KW-1185">Reference proteome</keyword>
<dbReference type="SMART" id="SM01111">
    <property type="entry name" value="CVNH"/>
    <property type="match status" value="1"/>
</dbReference>
<dbReference type="PANTHER" id="PTHR42076:SF1">
    <property type="entry name" value="CYANOVIRIN-N DOMAIN-CONTAINING PROTEIN"/>
    <property type="match status" value="1"/>
</dbReference>
<comment type="caution">
    <text evidence="3">The sequence shown here is derived from an EMBL/GenBank/DDBJ whole genome shotgun (WGS) entry which is preliminary data.</text>
</comment>
<dbReference type="VEuPathDB" id="FungiDB:CH63R_06754"/>
<proteinExistence type="predicted"/>
<dbReference type="InterPro" id="IPR011058">
    <property type="entry name" value="Cyanovirin-N"/>
</dbReference>
<dbReference type="Gene3D" id="2.30.60.10">
    <property type="entry name" value="Cyanovirin-N"/>
    <property type="match status" value="1"/>
</dbReference>
<reference evidence="4" key="1">
    <citation type="journal article" date="2017" name="BMC Genomics">
        <title>Gapless genome assembly of Colletotrichum higginsianum reveals chromosome structure and association of transposable elements with secondary metabolite gene clusters.</title>
        <authorList>
            <person name="Dallery J.-F."/>
            <person name="Lapalu N."/>
            <person name="Zampounis A."/>
            <person name="Pigne S."/>
            <person name="Luyten I."/>
            <person name="Amselem J."/>
            <person name="Wittenberg A.H.J."/>
            <person name="Zhou S."/>
            <person name="de Queiroz M.V."/>
            <person name="Robin G.P."/>
            <person name="Auger A."/>
            <person name="Hainaut M."/>
            <person name="Henrissat B."/>
            <person name="Kim K.-T."/>
            <person name="Lee Y.-H."/>
            <person name="Lespinet O."/>
            <person name="Schwartz D.C."/>
            <person name="Thon M.R."/>
            <person name="O'Connell R.J."/>
        </authorList>
    </citation>
    <scope>NUCLEOTIDE SEQUENCE [LARGE SCALE GENOMIC DNA]</scope>
    <source>
        <strain evidence="4">IMI 349063</strain>
    </source>
</reference>
<dbReference type="EMBL" id="LTAN01000004">
    <property type="protein sequence ID" value="OBR11062.1"/>
    <property type="molecule type" value="Genomic_DNA"/>
</dbReference>
<organism evidence="3 4">
    <name type="scientific">Colletotrichum higginsianum (strain IMI 349063)</name>
    <name type="common">Crucifer anthracnose fungus</name>
    <dbReference type="NCBI Taxonomy" id="759273"/>
    <lineage>
        <taxon>Eukaryota</taxon>
        <taxon>Fungi</taxon>
        <taxon>Dikarya</taxon>
        <taxon>Ascomycota</taxon>
        <taxon>Pezizomycotina</taxon>
        <taxon>Sordariomycetes</taxon>
        <taxon>Hypocreomycetidae</taxon>
        <taxon>Glomerellales</taxon>
        <taxon>Glomerellaceae</taxon>
        <taxon>Colletotrichum</taxon>
        <taxon>Colletotrichum destructivum species complex</taxon>
    </lineage>
</organism>
<sequence>MELGEAVPSPFSLPKVPERSPWRESKRDAIAKASNTTSVQDRSFPLHVSTTPIAHIRVDDGHILRARLFNGEGEAVDAELNLNDVLGNSNGSFEWGGGGFADSAEDIHFELEGDDNVPILRARLFNVEGEAIDADVNLSERIGNNDGNFTFNCWSPPSKPIDRVIDLVWLTFNHRNDDLLTMRCETEAGEDSGGISVLWTGAFFAYTRVMRDDDTHIHARWAGLRSLADIN</sequence>
<feature type="region of interest" description="Disordered" evidence="1">
    <location>
        <begin position="1"/>
        <end position="26"/>
    </location>
</feature>
<accession>A0A1B7YGF4</accession>
<evidence type="ECO:0000313" key="4">
    <source>
        <dbReference type="Proteomes" id="UP000092177"/>
    </source>
</evidence>
<dbReference type="OrthoDB" id="2441380at2759"/>
<dbReference type="InterPro" id="IPR036673">
    <property type="entry name" value="Cyanovirin-N_sf"/>
</dbReference>
<dbReference type="SUPFAM" id="SSF51322">
    <property type="entry name" value="Cyanovirin-N"/>
    <property type="match status" value="1"/>
</dbReference>
<evidence type="ECO:0000313" key="3">
    <source>
        <dbReference type="EMBL" id="OBR11062.1"/>
    </source>
</evidence>
<feature type="compositionally biased region" description="Basic and acidic residues" evidence="1">
    <location>
        <begin position="16"/>
        <end position="26"/>
    </location>
</feature>
<evidence type="ECO:0000256" key="1">
    <source>
        <dbReference type="SAM" id="MobiDB-lite"/>
    </source>
</evidence>
<dbReference type="Pfam" id="PF08881">
    <property type="entry name" value="CVNH"/>
    <property type="match status" value="1"/>
</dbReference>
<name>A0A1B7YGF4_COLHI</name>